<comment type="caution">
    <text evidence="1">The sequence shown here is derived from an EMBL/GenBank/DDBJ whole genome shotgun (WGS) entry which is preliminary data.</text>
</comment>
<evidence type="ECO:0000313" key="2">
    <source>
        <dbReference type="Proteomes" id="UP000325315"/>
    </source>
</evidence>
<accession>A0A5B6VQ18</accession>
<reference evidence="1" key="1">
    <citation type="submission" date="2019-08" db="EMBL/GenBank/DDBJ databases">
        <authorList>
            <person name="Liu F."/>
        </authorList>
    </citation>
    <scope>NUCLEOTIDE SEQUENCE [LARGE SCALE GENOMIC DNA]</scope>
    <source>
        <strain evidence="1">PA1801</strain>
        <tissue evidence="1">Leaf</tissue>
    </source>
</reference>
<dbReference type="EMBL" id="SMMG02000006">
    <property type="protein sequence ID" value="KAA3471183.1"/>
    <property type="molecule type" value="Genomic_DNA"/>
</dbReference>
<sequence>MVQVIIRVLYVSELKNNLLSIRQLQEKGLAILFQHDRSKVYHSEKGLIMDTKMSRNRCSDYIPQCPPVLAQLQKKRFNSSIVDMDT</sequence>
<dbReference type="Proteomes" id="UP000325315">
    <property type="component" value="Unassembled WGS sequence"/>
</dbReference>
<gene>
    <name evidence="1" type="ORF">EPI10_016828</name>
</gene>
<protein>
    <submittedName>
        <fullName evidence="1">Retrovirus-related Pol polyprotein from transposon TNT 1-94</fullName>
    </submittedName>
</protein>
<proteinExistence type="predicted"/>
<dbReference type="OrthoDB" id="2013098at2759"/>
<keyword evidence="2" id="KW-1185">Reference proteome</keyword>
<name>A0A5B6VQ18_9ROSI</name>
<organism evidence="1 2">
    <name type="scientific">Gossypium australe</name>
    <dbReference type="NCBI Taxonomy" id="47621"/>
    <lineage>
        <taxon>Eukaryota</taxon>
        <taxon>Viridiplantae</taxon>
        <taxon>Streptophyta</taxon>
        <taxon>Embryophyta</taxon>
        <taxon>Tracheophyta</taxon>
        <taxon>Spermatophyta</taxon>
        <taxon>Magnoliopsida</taxon>
        <taxon>eudicotyledons</taxon>
        <taxon>Gunneridae</taxon>
        <taxon>Pentapetalae</taxon>
        <taxon>rosids</taxon>
        <taxon>malvids</taxon>
        <taxon>Malvales</taxon>
        <taxon>Malvaceae</taxon>
        <taxon>Malvoideae</taxon>
        <taxon>Gossypium</taxon>
    </lineage>
</organism>
<dbReference type="AlphaFoldDB" id="A0A5B6VQ18"/>
<evidence type="ECO:0000313" key="1">
    <source>
        <dbReference type="EMBL" id="KAA3471183.1"/>
    </source>
</evidence>